<evidence type="ECO:0008006" key="4">
    <source>
        <dbReference type="Google" id="ProtNLM"/>
    </source>
</evidence>
<organism evidence="2 3">
    <name type="scientific">Discina gigas</name>
    <dbReference type="NCBI Taxonomy" id="1032678"/>
    <lineage>
        <taxon>Eukaryota</taxon>
        <taxon>Fungi</taxon>
        <taxon>Dikarya</taxon>
        <taxon>Ascomycota</taxon>
        <taxon>Pezizomycotina</taxon>
        <taxon>Pezizomycetes</taxon>
        <taxon>Pezizales</taxon>
        <taxon>Discinaceae</taxon>
        <taxon>Discina</taxon>
    </lineage>
</organism>
<sequence length="293" mass="31326">MTLEKRSKTPPSPTKCRNGPALVEKVATLTNKVAELERLILLPAPQQSWAQVANRKAPKAKPATLPTPAAPVKRDRTLIITRDGTSIPNDALRLLFRNFVNAGLPKPLIAEVRCTTRHHIQLIAVAETTSDNLLKSRTTLEEIIRTAIPSATSLQKEVQAVQVVFHNNPTTIPSTGEGYIQVQTEVQSFNHDTTFYRTPAGSQGSHNGRASKCPAWSNPSLDGDPPPPPSRASSSLDAALKLPTTSASMKPPNALLTSSIAPHAPDSSLHLPEPSAPGPTTHGHIIAAILNAN</sequence>
<feature type="compositionally biased region" description="Polar residues" evidence="1">
    <location>
        <begin position="194"/>
        <end position="208"/>
    </location>
</feature>
<name>A0ABR3G469_9PEZI</name>
<dbReference type="Proteomes" id="UP001447188">
    <property type="component" value="Unassembled WGS sequence"/>
</dbReference>
<feature type="region of interest" description="Disordered" evidence="1">
    <location>
        <begin position="194"/>
        <end position="282"/>
    </location>
</feature>
<accession>A0ABR3G469</accession>
<evidence type="ECO:0000256" key="1">
    <source>
        <dbReference type="SAM" id="MobiDB-lite"/>
    </source>
</evidence>
<comment type="caution">
    <text evidence="2">The sequence shown here is derived from an EMBL/GenBank/DDBJ whole genome shotgun (WGS) entry which is preliminary data.</text>
</comment>
<feature type="compositionally biased region" description="Low complexity" evidence="1">
    <location>
        <begin position="231"/>
        <end position="240"/>
    </location>
</feature>
<reference evidence="2 3" key="1">
    <citation type="submission" date="2024-02" db="EMBL/GenBank/DDBJ databases">
        <title>Discinaceae phylogenomics.</title>
        <authorList>
            <person name="Dirks A.C."/>
            <person name="James T.Y."/>
        </authorList>
    </citation>
    <scope>NUCLEOTIDE SEQUENCE [LARGE SCALE GENOMIC DNA]</scope>
    <source>
        <strain evidence="2 3">ACD0624</strain>
    </source>
</reference>
<dbReference type="EMBL" id="JBBBZM010000493">
    <property type="protein sequence ID" value="KAL0630580.1"/>
    <property type="molecule type" value="Genomic_DNA"/>
</dbReference>
<proteinExistence type="predicted"/>
<evidence type="ECO:0000313" key="3">
    <source>
        <dbReference type="Proteomes" id="UP001447188"/>
    </source>
</evidence>
<gene>
    <name evidence="2" type="ORF">Q9L58_010574</name>
</gene>
<evidence type="ECO:0000313" key="2">
    <source>
        <dbReference type="EMBL" id="KAL0630580.1"/>
    </source>
</evidence>
<protein>
    <recommendedName>
        <fullName evidence="4">Gag-like protein</fullName>
    </recommendedName>
</protein>
<keyword evidence="3" id="KW-1185">Reference proteome</keyword>